<dbReference type="EC" id="2.7.11.1" evidence="1"/>
<dbReference type="EMBL" id="SNRW01005824">
    <property type="protein sequence ID" value="KAA6384299.1"/>
    <property type="molecule type" value="Genomic_DNA"/>
</dbReference>
<dbReference type="InterPro" id="IPR016024">
    <property type="entry name" value="ARM-type_fold"/>
</dbReference>
<evidence type="ECO:0000256" key="3">
    <source>
        <dbReference type="ARBA" id="ARBA00022679"/>
    </source>
</evidence>
<dbReference type="Gene3D" id="1.10.510.10">
    <property type="entry name" value="Transferase(Phosphotransferase) domain 1"/>
    <property type="match status" value="1"/>
</dbReference>
<evidence type="ECO:0000256" key="7">
    <source>
        <dbReference type="ARBA" id="ARBA00047899"/>
    </source>
</evidence>
<keyword evidence="5 11" id="KW-0418">Kinase</keyword>
<feature type="compositionally biased region" description="Polar residues" evidence="9">
    <location>
        <begin position="325"/>
        <end position="341"/>
    </location>
</feature>
<dbReference type="PROSITE" id="PS00108">
    <property type="entry name" value="PROTEIN_KINASE_ST"/>
    <property type="match status" value="1"/>
</dbReference>
<evidence type="ECO:0000256" key="5">
    <source>
        <dbReference type="ARBA" id="ARBA00022777"/>
    </source>
</evidence>
<dbReference type="InterPro" id="IPR011989">
    <property type="entry name" value="ARM-like"/>
</dbReference>
<sequence>MGNSESKPSKPHIWSDYEVVKELASGAYGRILVMKLKESGEIFVIKRLPYIDPQKKKMADEEVDTLKHVQSKYIVHFIQSFPQEIDLCLVMDYCTGGNLRQLIDNMKSWSYKDREDRSKKYFYQILAGINHLHDMGIIHRDLKPENILIDGEGCVRIADFGLAMKMESKSQIYAAGTKVYQPPEAHIWNKMTKESDIWALGVIVIEMLTSKYPYEGGSLDVIIANIKKGKTINLSEISADMRVMILEMIQVDQSKRPSAQELLSNEIMKAYQQQDLDYGEPFKSAQSSPQRIQMSSKIVINQSTEEEGGINALTRTQQLRQELMINDNSPQLQKKTSNVLNSKKPFQKSKENTDEDLEEEQNQSDMTLIECERCHQKIPFSEYQRHYNEHTGRQSDFRRMEVSTQRSESEDQSKSSLASKINFKKVVDMLQQPFIGTEEQKKKIQKDQETFCIVVLAITDESKTDDIRKAMINAGVIDALLRIFETRDLSTITRRYSAAFYIMTPTSDEVGLMLYDRKPYPGLIRLLEHKETDVVSNAITSINNILACEDNYSTKSPTHPHFNTMNQCGGIQKLFALFQRNLNKRTRDHAAICLGILFRAREIPDQNMRRSLIAHFMSLLKDQDDQLKRLSRSILRGISRNTVNRAEIMKGDFLNTLVTELKKPLVGNEQQKKEIMSLQENQCLIILALQEGPEDDELRKVIINAGVADAIIRIFESRDLSDISPIYSVAYFILTPTGDDIGIMLYQKKPFPGLLRILDHTNIEVVSSAISSIKNIVASGQNTTSDTSVHPHYDTLNQCGGITKIYQLFQRNLSKRTRDHSAISLAMLFRAREISDTSMRKQIIQHFIILMNNLDEGSKKISRSMLRNLSRNKANRTEMIGGDFPKALESELRKPVIGNEEQKKEIMRQQENKCFLVYLALEGPEDDDLRKNIINSGAVEAFLRIFETYEFSVITKMMTAAFYILTPTEDDISMMICEKKPFPGLLRLFDHPDDDIVSQSISSIKNIVASGQNTTSDTSVHPHYDTLNQCGGITKIYQLFQRNLSKRTRDHSAISLAMLFRAREISDTSMRKQIISHLITLLKDPEESVNRLAKVVIRGVARNSVNRAEIMKGDFLNTLAADLKKPLVGNEEQKKVILRQQEISCRFLVVLFEERKDDDGRRQIINSGIFEAILRILESWPIPSISRYYSQALAHLIHPSGDEVISLMFSKKPYSGLIRVLDSQDTRICYYTIISIFNILHGNSTSDKTIHPHFKTVIDCQGDKKIFQLFQRNMDKDINDKAAMCIAFLYRAQEIKDSNMKKDIIAHLKKLIQGKDFKEITQGFLAIGQLAMNQANRSEIEKGGFKLPM</sequence>
<evidence type="ECO:0000256" key="1">
    <source>
        <dbReference type="ARBA" id="ARBA00012513"/>
    </source>
</evidence>
<feature type="domain" description="Protein kinase" evidence="10">
    <location>
        <begin position="17"/>
        <end position="268"/>
    </location>
</feature>
<comment type="catalytic activity">
    <reaction evidence="7">
        <text>L-threonyl-[protein] + ATP = O-phospho-L-threonyl-[protein] + ADP + H(+)</text>
        <dbReference type="Rhea" id="RHEA:46608"/>
        <dbReference type="Rhea" id="RHEA-COMP:11060"/>
        <dbReference type="Rhea" id="RHEA-COMP:11605"/>
        <dbReference type="ChEBI" id="CHEBI:15378"/>
        <dbReference type="ChEBI" id="CHEBI:30013"/>
        <dbReference type="ChEBI" id="CHEBI:30616"/>
        <dbReference type="ChEBI" id="CHEBI:61977"/>
        <dbReference type="ChEBI" id="CHEBI:456216"/>
        <dbReference type="EC" id="2.7.11.1"/>
    </reaction>
</comment>
<dbReference type="GO" id="GO:0005524">
    <property type="term" value="F:ATP binding"/>
    <property type="evidence" value="ECO:0007669"/>
    <property type="project" value="UniProtKB-KW"/>
</dbReference>
<dbReference type="PROSITE" id="PS50011">
    <property type="entry name" value="PROTEIN_KINASE_DOM"/>
    <property type="match status" value="1"/>
</dbReference>
<dbReference type="Gene3D" id="1.25.10.10">
    <property type="entry name" value="Leucine-rich Repeat Variant"/>
    <property type="match status" value="3"/>
</dbReference>
<feature type="region of interest" description="Disordered" evidence="9">
    <location>
        <begin position="325"/>
        <end position="364"/>
    </location>
</feature>
<comment type="caution">
    <text evidence="11">The sequence shown here is derived from an EMBL/GenBank/DDBJ whole genome shotgun (WGS) entry which is preliminary data.</text>
</comment>
<dbReference type="SMART" id="SM00185">
    <property type="entry name" value="ARM"/>
    <property type="match status" value="7"/>
</dbReference>
<keyword evidence="4" id="KW-0547">Nucleotide-binding</keyword>
<dbReference type="Pfam" id="PF00069">
    <property type="entry name" value="Pkinase"/>
    <property type="match status" value="1"/>
</dbReference>
<reference evidence="11 12" key="1">
    <citation type="submission" date="2019-03" db="EMBL/GenBank/DDBJ databases">
        <title>Single cell metagenomics reveals metabolic interactions within the superorganism composed of flagellate Streblomastix strix and complex community of Bacteroidetes bacteria on its surface.</title>
        <authorList>
            <person name="Treitli S.C."/>
            <person name="Kolisko M."/>
            <person name="Husnik F."/>
            <person name="Keeling P."/>
            <person name="Hampl V."/>
        </authorList>
    </citation>
    <scope>NUCLEOTIDE SEQUENCE [LARGE SCALE GENOMIC DNA]</scope>
    <source>
        <strain evidence="11">ST1C</strain>
    </source>
</reference>
<evidence type="ECO:0000256" key="8">
    <source>
        <dbReference type="ARBA" id="ARBA00048679"/>
    </source>
</evidence>
<evidence type="ECO:0000259" key="10">
    <source>
        <dbReference type="PROSITE" id="PS50011"/>
    </source>
</evidence>
<dbReference type="SUPFAM" id="SSF56112">
    <property type="entry name" value="Protein kinase-like (PK-like)"/>
    <property type="match status" value="1"/>
</dbReference>
<dbReference type="Proteomes" id="UP000324800">
    <property type="component" value="Unassembled WGS sequence"/>
</dbReference>
<gene>
    <name evidence="11" type="ORF">EZS28_020175</name>
</gene>
<dbReference type="InterPro" id="IPR000719">
    <property type="entry name" value="Prot_kinase_dom"/>
</dbReference>
<dbReference type="InterPro" id="IPR008271">
    <property type="entry name" value="Ser/Thr_kinase_AS"/>
</dbReference>
<protein>
    <recommendedName>
        <fullName evidence="1">non-specific serine/threonine protein kinase</fullName>
        <ecNumber evidence="1">2.7.11.1</ecNumber>
    </recommendedName>
</protein>
<evidence type="ECO:0000256" key="4">
    <source>
        <dbReference type="ARBA" id="ARBA00022741"/>
    </source>
</evidence>
<feature type="region of interest" description="Disordered" evidence="9">
    <location>
        <begin position="389"/>
        <end position="416"/>
    </location>
</feature>
<evidence type="ECO:0000256" key="6">
    <source>
        <dbReference type="ARBA" id="ARBA00022840"/>
    </source>
</evidence>
<dbReference type="PANTHER" id="PTHR44899">
    <property type="entry name" value="CAMK FAMILY PROTEIN KINASE"/>
    <property type="match status" value="1"/>
</dbReference>
<dbReference type="InterPro" id="IPR000225">
    <property type="entry name" value="Armadillo"/>
</dbReference>
<dbReference type="GO" id="GO:0004674">
    <property type="term" value="F:protein serine/threonine kinase activity"/>
    <property type="evidence" value="ECO:0007669"/>
    <property type="project" value="UniProtKB-KW"/>
</dbReference>
<organism evidence="11 12">
    <name type="scientific">Streblomastix strix</name>
    <dbReference type="NCBI Taxonomy" id="222440"/>
    <lineage>
        <taxon>Eukaryota</taxon>
        <taxon>Metamonada</taxon>
        <taxon>Preaxostyla</taxon>
        <taxon>Oxymonadida</taxon>
        <taxon>Streblomastigidae</taxon>
        <taxon>Streblomastix</taxon>
    </lineage>
</organism>
<keyword evidence="3" id="KW-0808">Transferase</keyword>
<dbReference type="PANTHER" id="PTHR44899:SF3">
    <property type="entry name" value="SERINE_THREONINE-PROTEIN KINASE NEK1"/>
    <property type="match status" value="1"/>
</dbReference>
<dbReference type="SUPFAM" id="SSF48371">
    <property type="entry name" value="ARM repeat"/>
    <property type="match status" value="3"/>
</dbReference>
<accession>A0A5J4VPP0</accession>
<evidence type="ECO:0000313" key="12">
    <source>
        <dbReference type="Proteomes" id="UP000324800"/>
    </source>
</evidence>
<feature type="compositionally biased region" description="Basic and acidic residues" evidence="9">
    <location>
        <begin position="389"/>
        <end position="413"/>
    </location>
</feature>
<feature type="compositionally biased region" description="Acidic residues" evidence="9">
    <location>
        <begin position="353"/>
        <end position="362"/>
    </location>
</feature>
<comment type="catalytic activity">
    <reaction evidence="8">
        <text>L-seryl-[protein] + ATP = O-phospho-L-seryl-[protein] + ADP + H(+)</text>
        <dbReference type="Rhea" id="RHEA:17989"/>
        <dbReference type="Rhea" id="RHEA-COMP:9863"/>
        <dbReference type="Rhea" id="RHEA-COMP:11604"/>
        <dbReference type="ChEBI" id="CHEBI:15378"/>
        <dbReference type="ChEBI" id="CHEBI:29999"/>
        <dbReference type="ChEBI" id="CHEBI:30616"/>
        <dbReference type="ChEBI" id="CHEBI:83421"/>
        <dbReference type="ChEBI" id="CHEBI:456216"/>
        <dbReference type="EC" id="2.7.11.1"/>
    </reaction>
</comment>
<evidence type="ECO:0000313" key="11">
    <source>
        <dbReference type="EMBL" id="KAA6384299.1"/>
    </source>
</evidence>
<dbReference type="InterPro" id="IPR051131">
    <property type="entry name" value="NEK_Ser/Thr_kinase_NIMA"/>
</dbReference>
<dbReference type="InterPro" id="IPR011009">
    <property type="entry name" value="Kinase-like_dom_sf"/>
</dbReference>
<keyword evidence="6" id="KW-0067">ATP-binding</keyword>
<proteinExistence type="predicted"/>
<name>A0A5J4VPP0_9EUKA</name>
<dbReference type="SMART" id="SM00220">
    <property type="entry name" value="S_TKc"/>
    <property type="match status" value="1"/>
</dbReference>
<evidence type="ECO:0000256" key="9">
    <source>
        <dbReference type="SAM" id="MobiDB-lite"/>
    </source>
</evidence>
<evidence type="ECO:0000256" key="2">
    <source>
        <dbReference type="ARBA" id="ARBA00022527"/>
    </source>
</evidence>
<keyword evidence="2" id="KW-0723">Serine/threonine-protein kinase</keyword>